<protein>
    <submittedName>
        <fullName evidence="1">Uncharacterized protein</fullName>
    </submittedName>
</protein>
<name>A0A8S5UTA5_9CAUD</name>
<reference evidence="1" key="1">
    <citation type="journal article" date="2021" name="Proc. Natl. Acad. Sci. U.S.A.">
        <title>A Catalog of Tens of Thousands of Viruses from Human Metagenomes Reveals Hidden Associations with Chronic Diseases.</title>
        <authorList>
            <person name="Tisza M.J."/>
            <person name="Buck C.B."/>
        </authorList>
    </citation>
    <scope>NUCLEOTIDE SEQUENCE</scope>
    <source>
        <strain evidence="1">CtYA416</strain>
    </source>
</reference>
<sequence length="133" mass="15035">MVLMNELVKSLKESLPKAIIRNEVKINRPEGTYYIDGTLSDDDTEDSDKVYIQYTDCISSSGIHDLTSIDLNRIFPDGDIELDSNMYEDVSNRASADKQFLNLSKIDTSKNAAIIYDKESDSIIFDINDKTLI</sequence>
<accession>A0A8S5UTA5</accession>
<proteinExistence type="predicted"/>
<organism evidence="1">
    <name type="scientific">Myoviridae sp. ctYA416</name>
    <dbReference type="NCBI Taxonomy" id="2825125"/>
    <lineage>
        <taxon>Viruses</taxon>
        <taxon>Duplodnaviria</taxon>
        <taxon>Heunggongvirae</taxon>
        <taxon>Uroviricota</taxon>
        <taxon>Caudoviricetes</taxon>
    </lineage>
</organism>
<dbReference type="EMBL" id="BK016136">
    <property type="protein sequence ID" value="DAF97719.1"/>
    <property type="molecule type" value="Genomic_DNA"/>
</dbReference>
<evidence type="ECO:0000313" key="1">
    <source>
        <dbReference type="EMBL" id="DAF97719.1"/>
    </source>
</evidence>